<comment type="caution">
    <text evidence="3">The sequence shown here is derived from an EMBL/GenBank/DDBJ whole genome shotgun (WGS) entry which is preliminary data.</text>
</comment>
<proteinExistence type="predicted"/>
<keyword evidence="2" id="KW-0732">Signal</keyword>
<feature type="region of interest" description="Disordered" evidence="1">
    <location>
        <begin position="51"/>
        <end position="76"/>
    </location>
</feature>
<accession>A0ABX0P7H6</accession>
<evidence type="ECO:0000256" key="1">
    <source>
        <dbReference type="SAM" id="MobiDB-lite"/>
    </source>
</evidence>
<gene>
    <name evidence="3" type="ORF">HAV22_03860</name>
</gene>
<dbReference type="RefSeq" id="WP_166856697.1">
    <property type="nucleotide sequence ID" value="NZ_JAAQOM010000002.1"/>
</dbReference>
<name>A0ABX0P7H6_9BURK</name>
<reference evidence="3 4" key="1">
    <citation type="submission" date="2020-03" db="EMBL/GenBank/DDBJ databases">
        <title>Genome sequence of strain Massilia sp. TW-1.</title>
        <authorList>
            <person name="Chaudhary D.K."/>
        </authorList>
    </citation>
    <scope>NUCLEOTIDE SEQUENCE [LARGE SCALE GENOMIC DNA]</scope>
    <source>
        <strain evidence="3 4">TW-1</strain>
    </source>
</reference>
<protein>
    <submittedName>
        <fullName evidence="3">Uncharacterized protein</fullName>
    </submittedName>
</protein>
<keyword evidence="4" id="KW-1185">Reference proteome</keyword>
<dbReference type="EMBL" id="JAAQOM010000002">
    <property type="protein sequence ID" value="NIA52787.1"/>
    <property type="molecule type" value="Genomic_DNA"/>
</dbReference>
<evidence type="ECO:0000313" key="4">
    <source>
        <dbReference type="Proteomes" id="UP000716322"/>
    </source>
</evidence>
<feature type="signal peptide" evidence="2">
    <location>
        <begin position="1"/>
        <end position="23"/>
    </location>
</feature>
<evidence type="ECO:0000256" key="2">
    <source>
        <dbReference type="SAM" id="SignalP"/>
    </source>
</evidence>
<organism evidence="3 4">
    <name type="scientific">Telluria antibiotica</name>
    <dbReference type="NCBI Taxonomy" id="2717319"/>
    <lineage>
        <taxon>Bacteria</taxon>
        <taxon>Pseudomonadati</taxon>
        <taxon>Pseudomonadota</taxon>
        <taxon>Betaproteobacteria</taxon>
        <taxon>Burkholderiales</taxon>
        <taxon>Oxalobacteraceae</taxon>
        <taxon>Telluria group</taxon>
        <taxon>Telluria</taxon>
    </lineage>
</organism>
<evidence type="ECO:0000313" key="3">
    <source>
        <dbReference type="EMBL" id="NIA52787.1"/>
    </source>
</evidence>
<sequence>MKRHHLTCALACLLAGAATHAAAQTAPGGVADPQAPAPATRAQPAIDYHTEPAPAARPDEAWRTANTTVGGRNPMRLTMPGMQGSHDHHAGMDMDAMQCMGGGGCACCDGKDKMPAHGDHGDHGAMQCKPADGGCGCCSGMAMKDGAGCCDHKEGK</sequence>
<dbReference type="Proteomes" id="UP000716322">
    <property type="component" value="Unassembled WGS sequence"/>
</dbReference>
<feature type="chain" id="PRO_5045263822" evidence="2">
    <location>
        <begin position="24"/>
        <end position="156"/>
    </location>
</feature>